<evidence type="ECO:0000256" key="1">
    <source>
        <dbReference type="SAM" id="MobiDB-lite"/>
    </source>
</evidence>
<feature type="compositionally biased region" description="Basic residues" evidence="1">
    <location>
        <begin position="272"/>
        <end position="284"/>
    </location>
</feature>
<organism evidence="2 3">
    <name type="scientific">Mycena pura</name>
    <dbReference type="NCBI Taxonomy" id="153505"/>
    <lineage>
        <taxon>Eukaryota</taxon>
        <taxon>Fungi</taxon>
        <taxon>Dikarya</taxon>
        <taxon>Basidiomycota</taxon>
        <taxon>Agaricomycotina</taxon>
        <taxon>Agaricomycetes</taxon>
        <taxon>Agaricomycetidae</taxon>
        <taxon>Agaricales</taxon>
        <taxon>Marasmiineae</taxon>
        <taxon>Mycenaceae</taxon>
        <taxon>Mycena</taxon>
    </lineage>
</organism>
<feature type="compositionally biased region" description="Basic and acidic residues" evidence="1">
    <location>
        <begin position="460"/>
        <end position="471"/>
    </location>
</feature>
<dbReference type="AlphaFoldDB" id="A0AAD6UN58"/>
<evidence type="ECO:0000313" key="3">
    <source>
        <dbReference type="Proteomes" id="UP001219525"/>
    </source>
</evidence>
<keyword evidence="3" id="KW-1185">Reference proteome</keyword>
<gene>
    <name evidence="2" type="ORF">GGX14DRAFT_600955</name>
</gene>
<dbReference type="Proteomes" id="UP001219525">
    <property type="component" value="Unassembled WGS sequence"/>
</dbReference>
<comment type="caution">
    <text evidence="2">The sequence shown here is derived from an EMBL/GenBank/DDBJ whole genome shotgun (WGS) entry which is preliminary data.</text>
</comment>
<feature type="region of interest" description="Disordered" evidence="1">
    <location>
        <begin position="460"/>
        <end position="502"/>
    </location>
</feature>
<reference evidence="2" key="1">
    <citation type="submission" date="2023-03" db="EMBL/GenBank/DDBJ databases">
        <title>Massive genome expansion in bonnet fungi (Mycena s.s.) driven by repeated elements and novel gene families across ecological guilds.</title>
        <authorList>
            <consortium name="Lawrence Berkeley National Laboratory"/>
            <person name="Harder C.B."/>
            <person name="Miyauchi S."/>
            <person name="Viragh M."/>
            <person name="Kuo A."/>
            <person name="Thoen E."/>
            <person name="Andreopoulos B."/>
            <person name="Lu D."/>
            <person name="Skrede I."/>
            <person name="Drula E."/>
            <person name="Henrissat B."/>
            <person name="Morin E."/>
            <person name="Kohler A."/>
            <person name="Barry K."/>
            <person name="LaButti K."/>
            <person name="Morin E."/>
            <person name="Salamov A."/>
            <person name="Lipzen A."/>
            <person name="Mereny Z."/>
            <person name="Hegedus B."/>
            <person name="Baldrian P."/>
            <person name="Stursova M."/>
            <person name="Weitz H."/>
            <person name="Taylor A."/>
            <person name="Grigoriev I.V."/>
            <person name="Nagy L.G."/>
            <person name="Martin F."/>
            <person name="Kauserud H."/>
        </authorList>
    </citation>
    <scope>NUCLEOTIDE SEQUENCE</scope>
    <source>
        <strain evidence="2">9144</strain>
    </source>
</reference>
<dbReference type="EMBL" id="JARJCW010000135">
    <property type="protein sequence ID" value="KAJ7191251.1"/>
    <property type="molecule type" value="Genomic_DNA"/>
</dbReference>
<feature type="region of interest" description="Disordered" evidence="1">
    <location>
        <begin position="112"/>
        <end position="132"/>
    </location>
</feature>
<sequence>MSEAETSNIEFENLIASATHQQLLFNSVYFQLWHLNTVLKAKYDTLQKNYSTLATSIPHVFSIIPNPYSVAVPASAPSTTAQFLLPSTKPDKIKYWRRSDYNVRKTTRGDLTVLNDASGSDSDEEMPRKKKKAKTDNVLGFLEHADGKPFDETTISFVRSTSYKIFQSLLDASLAPANWRDCSLEATNRFRAQMIQAIPDLALGENYWKVDLVGTEVYAQWKRKHLPAGNNVKDDNDDDNSLNEWPTLKKQKTKVQVRKVVKGKEKEGVLEKRKRVNHSGHKHRRIEDSIDGTQLDTQIISDNTCSLSPPPVEMPAQEPNNAVLPPPPSVEMLTQESNESLLPSPPSTDTPMPHFTESTPATEREEMVQMKNPLSEFYVEAPPTPPLPSTRIIAVASTFDSASKSTLTANAVASTSKCTSSKPKGATYFIPTATFTGYNLFGKSFTDDGKKKIPREQVKAEYQKPENKQTSDSDSLSVDLTHDPDPTPASTHVTSGMPSGARHEARQLAARYDGGRGGRCISFDTSHPSILLRPPIGVHICIPVSRSAALTPVLALFYTEICGTTLTRRTDMLPAEPEALRQRFIPLLLLFVCVPFRYPGIHARVAAPLLSAAVLAGAGTGASCALGELLCAPLRACSRVHADLSTLPVDTVSATGWLTTQKYCVSSLQYIIAVSSLHEYLKIAAPSARTVADTLAAEPEALRQHMPLLLLFVCAPFRYPALTSPHHYSGPLLPGIIAGAGADDRDAEQWDTQRAGTWRQTWRRTWRRMWRRTWRWARAIALRA</sequence>
<evidence type="ECO:0000313" key="2">
    <source>
        <dbReference type="EMBL" id="KAJ7191251.1"/>
    </source>
</evidence>
<name>A0AAD6UN58_9AGAR</name>
<protein>
    <submittedName>
        <fullName evidence="2">Uncharacterized protein</fullName>
    </submittedName>
</protein>
<feature type="region of interest" description="Disordered" evidence="1">
    <location>
        <begin position="327"/>
        <end position="361"/>
    </location>
</feature>
<accession>A0AAD6UN58</accession>
<proteinExistence type="predicted"/>
<feature type="compositionally biased region" description="Polar residues" evidence="1">
    <location>
        <begin position="488"/>
        <end position="497"/>
    </location>
</feature>
<feature type="region of interest" description="Disordered" evidence="1">
    <location>
        <begin position="264"/>
        <end position="287"/>
    </location>
</feature>